<evidence type="ECO:0000313" key="3">
    <source>
        <dbReference type="Proteomes" id="UP000700334"/>
    </source>
</evidence>
<evidence type="ECO:0000256" key="1">
    <source>
        <dbReference type="SAM" id="MobiDB-lite"/>
    </source>
</evidence>
<dbReference type="EMBL" id="JAGFMF010012290">
    <property type="protein sequence ID" value="KAG8504569.1"/>
    <property type="molecule type" value="Genomic_DNA"/>
</dbReference>
<protein>
    <submittedName>
        <fullName evidence="2">Uncharacterized protein</fullName>
    </submittedName>
</protein>
<reference evidence="2" key="1">
    <citation type="journal article" date="2021" name="Evol. Appl.">
        <title>The genome of the Pyrenean desman and the effects of bottlenecks and inbreeding on the genomic landscape of an endangered species.</title>
        <authorList>
            <person name="Escoda L."/>
            <person name="Castresana J."/>
        </authorList>
    </citation>
    <scope>NUCLEOTIDE SEQUENCE</scope>
    <source>
        <strain evidence="2">IBE-C5619</strain>
    </source>
</reference>
<keyword evidence="3" id="KW-1185">Reference proteome</keyword>
<comment type="caution">
    <text evidence="2">The sequence shown here is derived from an EMBL/GenBank/DDBJ whole genome shotgun (WGS) entry which is preliminary data.</text>
</comment>
<accession>A0A8J5ZER4</accession>
<proteinExistence type="predicted"/>
<feature type="region of interest" description="Disordered" evidence="1">
    <location>
        <begin position="99"/>
        <end position="146"/>
    </location>
</feature>
<dbReference type="AlphaFoldDB" id="A0A8J5ZER4"/>
<feature type="non-terminal residue" evidence="2">
    <location>
        <position position="1"/>
    </location>
</feature>
<feature type="non-terminal residue" evidence="2">
    <location>
        <position position="146"/>
    </location>
</feature>
<sequence>ISVQTRPSPRTIPGTVNYENGMKMVSRSPITKIRISQDHKKHNKKGLKKMQVNTVKAVSMHVGATKALKKLKIVGANTSQGSSCDLSHRAYIAHPKLVPASPRVSRSPCQSPRLKPRPTVWQEHRFPKVHSAQAPTRLQNRELGLP</sequence>
<organism evidence="2 3">
    <name type="scientific">Galemys pyrenaicus</name>
    <name type="common">Iberian desman</name>
    <name type="synonym">Pyrenean desman</name>
    <dbReference type="NCBI Taxonomy" id="202257"/>
    <lineage>
        <taxon>Eukaryota</taxon>
        <taxon>Metazoa</taxon>
        <taxon>Chordata</taxon>
        <taxon>Craniata</taxon>
        <taxon>Vertebrata</taxon>
        <taxon>Euteleostomi</taxon>
        <taxon>Mammalia</taxon>
        <taxon>Eutheria</taxon>
        <taxon>Laurasiatheria</taxon>
        <taxon>Eulipotyphla</taxon>
        <taxon>Talpidae</taxon>
        <taxon>Galemys</taxon>
    </lineage>
</organism>
<evidence type="ECO:0000313" key="2">
    <source>
        <dbReference type="EMBL" id="KAG8504569.1"/>
    </source>
</evidence>
<name>A0A8J5ZER4_GALPY</name>
<dbReference type="Proteomes" id="UP000700334">
    <property type="component" value="Unassembled WGS sequence"/>
</dbReference>
<gene>
    <name evidence="2" type="ORF">J0S82_002789</name>
</gene>